<evidence type="ECO:0000256" key="7">
    <source>
        <dbReference type="ARBA" id="ARBA00023306"/>
    </source>
</evidence>
<evidence type="ECO:0000256" key="3">
    <source>
        <dbReference type="ARBA" id="ARBA00022618"/>
    </source>
</evidence>
<dbReference type="GO" id="GO:0051301">
    <property type="term" value="P:cell division"/>
    <property type="evidence" value="ECO:0007669"/>
    <property type="project" value="UniProtKB-KW"/>
</dbReference>
<evidence type="ECO:0000259" key="9">
    <source>
        <dbReference type="PROSITE" id="PS51779"/>
    </source>
</evidence>
<protein>
    <recommendedName>
        <fullName evidence="9">POTRA domain-containing protein</fullName>
    </recommendedName>
</protein>
<evidence type="ECO:0000256" key="8">
    <source>
        <dbReference type="SAM" id="Phobius"/>
    </source>
</evidence>
<evidence type="ECO:0000313" key="10">
    <source>
        <dbReference type="EMBL" id="OFW34852.1"/>
    </source>
</evidence>
<dbReference type="GO" id="GO:0005886">
    <property type="term" value="C:plasma membrane"/>
    <property type="evidence" value="ECO:0007669"/>
    <property type="project" value="TreeGrafter"/>
</dbReference>
<keyword evidence="6 8" id="KW-0472">Membrane</keyword>
<reference evidence="10 11" key="1">
    <citation type="journal article" date="2016" name="Nat. Commun.">
        <title>Thousands of microbial genomes shed light on interconnected biogeochemical processes in an aquifer system.</title>
        <authorList>
            <person name="Anantharaman K."/>
            <person name="Brown C.T."/>
            <person name="Hug L.A."/>
            <person name="Sharon I."/>
            <person name="Castelle C.J."/>
            <person name="Probst A.J."/>
            <person name="Thomas B.C."/>
            <person name="Singh A."/>
            <person name="Wilkins M.J."/>
            <person name="Karaoz U."/>
            <person name="Brodie E.L."/>
            <person name="Williams K.H."/>
            <person name="Hubbard S.S."/>
            <person name="Banfield J.F."/>
        </authorList>
    </citation>
    <scope>NUCLEOTIDE SEQUENCE [LARGE SCALE GENOMIC DNA]</scope>
</reference>
<dbReference type="PROSITE" id="PS51779">
    <property type="entry name" value="POTRA"/>
    <property type="match status" value="1"/>
</dbReference>
<dbReference type="PANTHER" id="PTHR37820">
    <property type="entry name" value="CELL DIVISION PROTEIN DIVIB"/>
    <property type="match status" value="1"/>
</dbReference>
<comment type="caution">
    <text evidence="10">The sequence shown here is derived from an EMBL/GenBank/DDBJ whole genome shotgun (WGS) entry which is preliminary data.</text>
</comment>
<sequence>MVEGKDLARAKAEARQRKLVDIRRTRRKQILIIASVIIAVVMGVAQLFRSGVFNVKSVDISGNKYVSPVRIVETCGINENTNLLSVPTGKLQVKIEKDPWVKSVVVRRALPNTLKIVVDERVPKALISHTGKFFLVDEELFIIAERQYAEGINVPIITDLPVSKMKVGRRLLNGSLENAMNCLKEMSPAFQKSINLISASSIDKLTLYNKDNVEILFGSAENARDKNKILDTIISKQGKQVIQIDIRNYPKSDPVVKRIDSMP</sequence>
<organism evidence="10 11">
    <name type="scientific">Candidatus Aquicultor primus</name>
    <dbReference type="NCBI Taxonomy" id="1797195"/>
    <lineage>
        <taxon>Bacteria</taxon>
        <taxon>Bacillati</taxon>
        <taxon>Actinomycetota</taxon>
        <taxon>Candidatus Aquicultoria</taxon>
        <taxon>Candidatus Aquicultorales</taxon>
        <taxon>Candidatus Aquicultoraceae</taxon>
        <taxon>Candidatus Aquicultor</taxon>
    </lineage>
</organism>
<dbReference type="InterPro" id="IPR050487">
    <property type="entry name" value="FtsQ_DivIB"/>
</dbReference>
<comment type="subcellular location">
    <subcellularLocation>
        <location evidence="1">Membrane</location>
    </subcellularLocation>
</comment>
<accession>A0A1F2UPF4</accession>
<feature type="transmembrane region" description="Helical" evidence="8">
    <location>
        <begin position="30"/>
        <end position="48"/>
    </location>
</feature>
<feature type="domain" description="POTRA" evidence="9">
    <location>
        <begin position="53"/>
        <end position="121"/>
    </location>
</feature>
<evidence type="ECO:0000313" key="11">
    <source>
        <dbReference type="Proteomes" id="UP000178086"/>
    </source>
</evidence>
<evidence type="ECO:0000256" key="2">
    <source>
        <dbReference type="ARBA" id="ARBA00022475"/>
    </source>
</evidence>
<dbReference type="Gene3D" id="3.10.20.310">
    <property type="entry name" value="membrane protein fhac"/>
    <property type="match status" value="1"/>
</dbReference>
<keyword evidence="7" id="KW-0131">Cell cycle</keyword>
<keyword evidence="5 8" id="KW-1133">Transmembrane helix</keyword>
<keyword evidence="2" id="KW-1003">Cell membrane</keyword>
<dbReference type="InterPro" id="IPR034746">
    <property type="entry name" value="POTRA"/>
</dbReference>
<keyword evidence="3" id="KW-0132">Cell division</keyword>
<dbReference type="Proteomes" id="UP000178086">
    <property type="component" value="Unassembled WGS sequence"/>
</dbReference>
<dbReference type="InterPro" id="IPR013685">
    <property type="entry name" value="POTRA_FtsQ_type"/>
</dbReference>
<dbReference type="AlphaFoldDB" id="A0A1F2UPF4"/>
<evidence type="ECO:0000256" key="1">
    <source>
        <dbReference type="ARBA" id="ARBA00004370"/>
    </source>
</evidence>
<evidence type="ECO:0000256" key="5">
    <source>
        <dbReference type="ARBA" id="ARBA00022989"/>
    </source>
</evidence>
<evidence type="ECO:0000256" key="4">
    <source>
        <dbReference type="ARBA" id="ARBA00022692"/>
    </source>
</evidence>
<dbReference type="Pfam" id="PF08478">
    <property type="entry name" value="POTRA_1"/>
    <property type="match status" value="1"/>
</dbReference>
<evidence type="ECO:0000256" key="6">
    <source>
        <dbReference type="ARBA" id="ARBA00023136"/>
    </source>
</evidence>
<dbReference type="InterPro" id="IPR005548">
    <property type="entry name" value="Cell_div_FtsQ/DivIB_C"/>
</dbReference>
<proteinExistence type="predicted"/>
<dbReference type="Pfam" id="PF03799">
    <property type="entry name" value="FtsQ_DivIB_C"/>
    <property type="match status" value="1"/>
</dbReference>
<name>A0A1F2UPF4_9ACTN</name>
<dbReference type="PANTHER" id="PTHR37820:SF1">
    <property type="entry name" value="CELL DIVISION PROTEIN FTSQ"/>
    <property type="match status" value="1"/>
</dbReference>
<gene>
    <name evidence="10" type="ORF">A2074_06710</name>
</gene>
<dbReference type="EMBL" id="MELI01000029">
    <property type="protein sequence ID" value="OFW34852.1"/>
    <property type="molecule type" value="Genomic_DNA"/>
</dbReference>
<keyword evidence="4 8" id="KW-0812">Transmembrane</keyword>